<dbReference type="AlphaFoldDB" id="A0A318K839"/>
<dbReference type="PANTHER" id="PTHR48094">
    <property type="entry name" value="PROTEIN/NUCLEIC ACID DEGLYCASE DJ-1-RELATED"/>
    <property type="match status" value="1"/>
</dbReference>
<dbReference type="InterPro" id="IPR029062">
    <property type="entry name" value="Class_I_gatase-like"/>
</dbReference>
<dbReference type="OrthoDB" id="9792284at2"/>
<dbReference type="InterPro" id="IPR050325">
    <property type="entry name" value="Prot/Nucl_acid_deglycase"/>
</dbReference>
<proteinExistence type="inferred from homology"/>
<dbReference type="PANTHER" id="PTHR48094:SF11">
    <property type="entry name" value="GLUTATHIONE-INDEPENDENT GLYOXALASE HSP31-RELATED"/>
    <property type="match status" value="1"/>
</dbReference>
<dbReference type="InterPro" id="IPR002818">
    <property type="entry name" value="DJ-1/PfpI"/>
</dbReference>
<dbReference type="Gene3D" id="3.40.50.880">
    <property type="match status" value="1"/>
</dbReference>
<reference evidence="5 6" key="1">
    <citation type="submission" date="2018-05" db="EMBL/GenBank/DDBJ databases">
        <title>Genomic Encyclopedia of Type Strains, Phase IV (KMG-IV): sequencing the most valuable type-strain genomes for metagenomic binning, comparative biology and taxonomic classification.</title>
        <authorList>
            <person name="Goeker M."/>
        </authorList>
    </citation>
    <scope>NUCLEOTIDE SEQUENCE [LARGE SCALE GENOMIC DNA]</scope>
    <source>
        <strain evidence="5 6">DSM 25134</strain>
    </source>
</reference>
<dbReference type="GO" id="GO:0005737">
    <property type="term" value="C:cytoplasm"/>
    <property type="evidence" value="ECO:0007669"/>
    <property type="project" value="TreeGrafter"/>
</dbReference>
<dbReference type="SUPFAM" id="SSF52317">
    <property type="entry name" value="Class I glutamine amidotransferase-like"/>
    <property type="match status" value="1"/>
</dbReference>
<keyword evidence="2" id="KW-0456">Lyase</keyword>
<feature type="domain" description="DJ-1/PfpI" evidence="4">
    <location>
        <begin position="27"/>
        <end position="174"/>
    </location>
</feature>
<sequence length="230" mass="25423">MKKILMVVTSFEKYPQTARACGLWLGEAVHFVSRLEAARHAVDIVSPRGGYTPIDPLSLTLADELDWEWYQNKRFMNRLGATLPPTAVNPQDYAAIYYAGGHGAVWDFPDNTALQDLGRTIYQQGGVVSAVCHGIAGLLNIRLDNGSLLVEGKQISCFSNTEERLSGLAGQLPFLPESEVVKRGAHYHKAPEPWDPFALVDQRVISGQNPASTERVAELLLEALRTHDWP</sequence>
<dbReference type="EMBL" id="QJKC01000002">
    <property type="protein sequence ID" value="PXX50590.1"/>
    <property type="molecule type" value="Genomic_DNA"/>
</dbReference>
<name>A0A318K839_9NEIS</name>
<evidence type="ECO:0000313" key="6">
    <source>
        <dbReference type="Proteomes" id="UP000248395"/>
    </source>
</evidence>
<evidence type="ECO:0000256" key="3">
    <source>
        <dbReference type="ARBA" id="ARBA00038493"/>
    </source>
</evidence>
<dbReference type="GO" id="GO:0019172">
    <property type="term" value="F:glyoxalase III activity"/>
    <property type="evidence" value="ECO:0007669"/>
    <property type="project" value="TreeGrafter"/>
</dbReference>
<evidence type="ECO:0000259" key="4">
    <source>
        <dbReference type="Pfam" id="PF01965"/>
    </source>
</evidence>
<keyword evidence="5" id="KW-0645">Protease</keyword>
<comment type="caution">
    <text evidence="5">The sequence shown here is derived from an EMBL/GenBank/DDBJ whole genome shotgun (WGS) entry which is preliminary data.</text>
</comment>
<dbReference type="RefSeq" id="WP_110312965.1">
    <property type="nucleotide sequence ID" value="NZ_QJKC01000002.1"/>
</dbReference>
<evidence type="ECO:0000256" key="2">
    <source>
        <dbReference type="ARBA" id="ARBA00023239"/>
    </source>
</evidence>
<dbReference type="CDD" id="cd03141">
    <property type="entry name" value="GATase1_Hsp31_like"/>
    <property type="match status" value="1"/>
</dbReference>
<dbReference type="GO" id="GO:0019243">
    <property type="term" value="P:methylglyoxal catabolic process to D-lactate via S-lactoyl-glutathione"/>
    <property type="evidence" value="ECO:0007669"/>
    <property type="project" value="TreeGrafter"/>
</dbReference>
<keyword evidence="1" id="KW-0346">Stress response</keyword>
<keyword evidence="6" id="KW-1185">Reference proteome</keyword>
<dbReference type="Proteomes" id="UP000248395">
    <property type="component" value="Unassembled WGS sequence"/>
</dbReference>
<evidence type="ECO:0000313" key="5">
    <source>
        <dbReference type="EMBL" id="PXX50590.1"/>
    </source>
</evidence>
<dbReference type="Pfam" id="PF01965">
    <property type="entry name" value="DJ-1_PfpI"/>
    <property type="match status" value="1"/>
</dbReference>
<accession>A0A318K839</accession>
<comment type="similarity">
    <text evidence="3">Belongs to the peptidase C56 family. HSP31-like subfamily.</text>
</comment>
<evidence type="ECO:0000256" key="1">
    <source>
        <dbReference type="ARBA" id="ARBA00023016"/>
    </source>
</evidence>
<keyword evidence="5" id="KW-0378">Hydrolase</keyword>
<gene>
    <name evidence="5" type="ORF">DFR38_102247</name>
</gene>
<protein>
    <submittedName>
        <fullName evidence="5">Putative intracellular protease/amidase</fullName>
    </submittedName>
</protein>
<organism evidence="5 6">
    <name type="scientific">Aquitalea magnusonii</name>
    <dbReference type="NCBI Taxonomy" id="332411"/>
    <lineage>
        <taxon>Bacteria</taxon>
        <taxon>Pseudomonadati</taxon>
        <taxon>Pseudomonadota</taxon>
        <taxon>Betaproteobacteria</taxon>
        <taxon>Neisseriales</taxon>
        <taxon>Chromobacteriaceae</taxon>
        <taxon>Aquitalea</taxon>
    </lineage>
</organism>
<dbReference type="GO" id="GO:0006508">
    <property type="term" value="P:proteolysis"/>
    <property type="evidence" value="ECO:0007669"/>
    <property type="project" value="UniProtKB-KW"/>
</dbReference>
<dbReference type="GO" id="GO:0008233">
    <property type="term" value="F:peptidase activity"/>
    <property type="evidence" value="ECO:0007669"/>
    <property type="project" value="UniProtKB-KW"/>
</dbReference>